<accession>A0AAD8HFI2</accession>
<dbReference type="GO" id="GO:0030983">
    <property type="term" value="F:mismatched DNA binding"/>
    <property type="evidence" value="ECO:0007669"/>
    <property type="project" value="InterPro"/>
</dbReference>
<dbReference type="GO" id="GO:0140664">
    <property type="term" value="F:ATP-dependent DNA damage sensor activity"/>
    <property type="evidence" value="ECO:0007669"/>
    <property type="project" value="InterPro"/>
</dbReference>
<reference evidence="2" key="1">
    <citation type="submission" date="2023-02" db="EMBL/GenBank/DDBJ databases">
        <title>Genome of toxic invasive species Heracleum sosnowskyi carries increased number of genes despite the absence of recent whole-genome duplications.</title>
        <authorList>
            <person name="Schelkunov M."/>
            <person name="Shtratnikova V."/>
            <person name="Makarenko M."/>
            <person name="Klepikova A."/>
            <person name="Omelchenko D."/>
            <person name="Novikova G."/>
            <person name="Obukhova E."/>
            <person name="Bogdanov V."/>
            <person name="Penin A."/>
            <person name="Logacheva M."/>
        </authorList>
    </citation>
    <scope>NUCLEOTIDE SEQUENCE</scope>
    <source>
        <strain evidence="2">Hsosn_3</strain>
        <tissue evidence="2">Leaf</tissue>
    </source>
</reference>
<dbReference type="GO" id="GO:0005524">
    <property type="term" value="F:ATP binding"/>
    <property type="evidence" value="ECO:0007669"/>
    <property type="project" value="InterPro"/>
</dbReference>
<keyword evidence="3" id="KW-1185">Reference proteome</keyword>
<protein>
    <recommendedName>
        <fullName evidence="1">MutS2 and Smr-associated SH3 domain-containing protein</fullName>
    </recommendedName>
</protein>
<organism evidence="2 3">
    <name type="scientific">Heracleum sosnowskyi</name>
    <dbReference type="NCBI Taxonomy" id="360622"/>
    <lineage>
        <taxon>Eukaryota</taxon>
        <taxon>Viridiplantae</taxon>
        <taxon>Streptophyta</taxon>
        <taxon>Embryophyta</taxon>
        <taxon>Tracheophyta</taxon>
        <taxon>Spermatophyta</taxon>
        <taxon>Magnoliopsida</taxon>
        <taxon>eudicotyledons</taxon>
        <taxon>Gunneridae</taxon>
        <taxon>Pentapetalae</taxon>
        <taxon>asterids</taxon>
        <taxon>campanulids</taxon>
        <taxon>Apiales</taxon>
        <taxon>Apiaceae</taxon>
        <taxon>Apioideae</taxon>
        <taxon>apioid superclade</taxon>
        <taxon>Tordylieae</taxon>
        <taxon>Tordyliinae</taxon>
        <taxon>Heracleum</taxon>
    </lineage>
</organism>
<dbReference type="EMBL" id="JAUIZM010000009">
    <property type="protein sequence ID" value="KAK1366545.1"/>
    <property type="molecule type" value="Genomic_DNA"/>
</dbReference>
<evidence type="ECO:0000259" key="1">
    <source>
        <dbReference type="Pfam" id="PF20297"/>
    </source>
</evidence>
<sequence>MVSIRAFSFHPSFRGFAYTCDFKILKIHNFSQDFLDLLCLLDIYHTLVCEFAGKRQEILNVGDMVHVPSLKKKAKSFKVESSKGELVVQSGIMKLKLKLDNIEI</sequence>
<dbReference type="InterPro" id="IPR046893">
    <property type="entry name" value="MSSS"/>
</dbReference>
<reference evidence="2" key="2">
    <citation type="submission" date="2023-05" db="EMBL/GenBank/DDBJ databases">
        <authorList>
            <person name="Schelkunov M.I."/>
        </authorList>
    </citation>
    <scope>NUCLEOTIDE SEQUENCE</scope>
    <source>
        <strain evidence="2">Hsosn_3</strain>
        <tissue evidence="2">Leaf</tissue>
    </source>
</reference>
<evidence type="ECO:0000313" key="3">
    <source>
        <dbReference type="Proteomes" id="UP001237642"/>
    </source>
</evidence>
<dbReference type="AlphaFoldDB" id="A0AAD8HFI2"/>
<proteinExistence type="predicted"/>
<dbReference type="GO" id="GO:0006298">
    <property type="term" value="P:mismatch repair"/>
    <property type="evidence" value="ECO:0007669"/>
    <property type="project" value="InterPro"/>
</dbReference>
<dbReference type="InterPro" id="IPR045076">
    <property type="entry name" value="MutS"/>
</dbReference>
<gene>
    <name evidence="2" type="ORF">POM88_042106</name>
</gene>
<name>A0AAD8HFI2_9APIA</name>
<dbReference type="Pfam" id="PF20297">
    <property type="entry name" value="MSSS"/>
    <property type="match status" value="1"/>
</dbReference>
<comment type="caution">
    <text evidence="2">The sequence shown here is derived from an EMBL/GenBank/DDBJ whole genome shotgun (WGS) entry which is preliminary data.</text>
</comment>
<feature type="domain" description="MutS2 and Smr-associated SH3" evidence="1">
    <location>
        <begin position="61"/>
        <end position="102"/>
    </location>
</feature>
<dbReference type="PANTHER" id="PTHR48466">
    <property type="entry name" value="OS10G0509000 PROTEIN-RELATED"/>
    <property type="match status" value="1"/>
</dbReference>
<evidence type="ECO:0000313" key="2">
    <source>
        <dbReference type="EMBL" id="KAK1366545.1"/>
    </source>
</evidence>
<dbReference type="Proteomes" id="UP001237642">
    <property type="component" value="Unassembled WGS sequence"/>
</dbReference>
<dbReference type="PANTHER" id="PTHR48466:SF2">
    <property type="entry name" value="OS10G0509000 PROTEIN"/>
    <property type="match status" value="1"/>
</dbReference>